<comment type="caution">
    <text evidence="7">The sequence shown here is derived from an EMBL/GenBank/DDBJ whole genome shotgun (WGS) entry which is preliminary data.</text>
</comment>
<name>A0A7W7XAP6_9ACTN</name>
<dbReference type="PANTHER" id="PTHR43298">
    <property type="entry name" value="MULTIDRUG RESISTANCE PROTEIN NORM-RELATED"/>
    <property type="match status" value="1"/>
</dbReference>
<feature type="transmembrane region" description="Helical" evidence="6">
    <location>
        <begin position="193"/>
        <end position="214"/>
    </location>
</feature>
<dbReference type="GO" id="GO:0042910">
    <property type="term" value="F:xenobiotic transmembrane transporter activity"/>
    <property type="evidence" value="ECO:0007669"/>
    <property type="project" value="InterPro"/>
</dbReference>
<evidence type="ECO:0000256" key="1">
    <source>
        <dbReference type="ARBA" id="ARBA00003408"/>
    </source>
</evidence>
<keyword evidence="6" id="KW-0472">Membrane</keyword>
<dbReference type="GO" id="GO:0005886">
    <property type="term" value="C:plasma membrane"/>
    <property type="evidence" value="ECO:0007669"/>
    <property type="project" value="TreeGrafter"/>
</dbReference>
<evidence type="ECO:0000256" key="4">
    <source>
        <dbReference type="ARBA" id="ARBA00022448"/>
    </source>
</evidence>
<proteinExistence type="inferred from homology"/>
<evidence type="ECO:0000256" key="3">
    <source>
        <dbReference type="ARBA" id="ARBA00020268"/>
    </source>
</evidence>
<feature type="transmembrane region" description="Helical" evidence="6">
    <location>
        <begin position="130"/>
        <end position="147"/>
    </location>
</feature>
<feature type="transmembrane region" description="Helical" evidence="6">
    <location>
        <begin position="386"/>
        <end position="407"/>
    </location>
</feature>
<feature type="transmembrane region" description="Helical" evidence="6">
    <location>
        <begin position="159"/>
        <end position="181"/>
    </location>
</feature>
<keyword evidence="6" id="KW-0812">Transmembrane</keyword>
<evidence type="ECO:0000256" key="6">
    <source>
        <dbReference type="SAM" id="Phobius"/>
    </source>
</evidence>
<evidence type="ECO:0000313" key="7">
    <source>
        <dbReference type="EMBL" id="MBB4981694.1"/>
    </source>
</evidence>
<dbReference type="PANTHER" id="PTHR43298:SF2">
    <property type="entry name" value="FMN_FAD EXPORTER YEEO-RELATED"/>
    <property type="match status" value="1"/>
</dbReference>
<feature type="transmembrane region" description="Helical" evidence="6">
    <location>
        <begin position="12"/>
        <end position="37"/>
    </location>
</feature>
<dbReference type="Proteomes" id="UP000582643">
    <property type="component" value="Unassembled WGS sequence"/>
</dbReference>
<feature type="transmembrane region" description="Helical" evidence="6">
    <location>
        <begin position="353"/>
        <end position="374"/>
    </location>
</feature>
<feature type="transmembrane region" description="Helical" evidence="6">
    <location>
        <begin position="318"/>
        <end position="341"/>
    </location>
</feature>
<dbReference type="AlphaFoldDB" id="A0A7W7XAP6"/>
<dbReference type="Pfam" id="PF01554">
    <property type="entry name" value="MatE"/>
    <property type="match status" value="2"/>
</dbReference>
<organism evidence="7 8">
    <name type="scientific">Streptomyces nymphaeiformis</name>
    <dbReference type="NCBI Taxonomy" id="2663842"/>
    <lineage>
        <taxon>Bacteria</taxon>
        <taxon>Bacillati</taxon>
        <taxon>Actinomycetota</taxon>
        <taxon>Actinomycetes</taxon>
        <taxon>Kitasatosporales</taxon>
        <taxon>Streptomycetaceae</taxon>
        <taxon>Streptomyces</taxon>
    </lineage>
</organism>
<feature type="transmembrane region" description="Helical" evidence="6">
    <location>
        <begin position="413"/>
        <end position="432"/>
    </location>
</feature>
<sequence length="453" mass="47998">MKHTQLTVRNFTDLSGTVFAIMLVSVGAGAIDLLMIAPKGLDHVAAAGQGELIVTAAFAFFIGLTDTFSSRLAMAEGQGTSAQRLPVLAGAFLLALVPAQVLAVVVVLCVEPLLTLIHQDPALVPLVGDYTAIRIGAVCLALVHVAVAESLKICGLKRVAMAAPVVGLGINAMLNWLFLYTDLSRHFSSPESAVTASTVGVQLVLAAGSLVVFLRQMRLRAESFERPDKGEMWAEFSSMVRTAPGIGVRHLNDWAGAVVPTLFIGTLGVEALAATVVATKIYTVFCRVPQSCVSGAFIFYSYAVGQDSPDLAKTARRLLVYIAVPTGLAALLLAAAAYSLVDVFGSGEADARAALWVLLAFMLPLPFYVLSAGYGEMLTVHQRGGLMSVWSTVTTYAIAIPLAWYAVSVWESPALAIALAGLQTPILAYVFGRALRKDHWSPVIRPVPQSRTS</sequence>
<reference evidence="7 8" key="1">
    <citation type="submission" date="2020-08" db="EMBL/GenBank/DDBJ databases">
        <title>Genomic Encyclopedia of Type Strains, Phase III (KMG-III): the genomes of soil and plant-associated and newly described type strains.</title>
        <authorList>
            <person name="Whitman W."/>
        </authorList>
    </citation>
    <scope>NUCLEOTIDE SEQUENCE [LARGE SCALE GENOMIC DNA]</scope>
    <source>
        <strain evidence="7 8">SFB5A</strain>
    </source>
</reference>
<evidence type="ECO:0000256" key="5">
    <source>
        <dbReference type="ARBA" id="ARBA00031636"/>
    </source>
</evidence>
<keyword evidence="4" id="KW-0813">Transport</keyword>
<keyword evidence="6" id="KW-1133">Transmembrane helix</keyword>
<evidence type="ECO:0000313" key="8">
    <source>
        <dbReference type="Proteomes" id="UP000582643"/>
    </source>
</evidence>
<gene>
    <name evidence="7" type="ORF">GGE06_002604</name>
</gene>
<protein>
    <recommendedName>
        <fullName evidence="3">Probable multidrug resistance protein NorM</fullName>
    </recommendedName>
    <alternativeName>
        <fullName evidence="5">Multidrug-efflux transporter</fullName>
    </alternativeName>
</protein>
<feature type="transmembrane region" description="Helical" evidence="6">
    <location>
        <begin position="43"/>
        <end position="64"/>
    </location>
</feature>
<comment type="function">
    <text evidence="1">Multidrug efflux pump.</text>
</comment>
<evidence type="ECO:0000256" key="2">
    <source>
        <dbReference type="ARBA" id="ARBA00010199"/>
    </source>
</evidence>
<dbReference type="RefSeq" id="WP_184930880.1">
    <property type="nucleotide sequence ID" value="NZ_JACHJY010000003.1"/>
</dbReference>
<feature type="transmembrane region" description="Helical" evidence="6">
    <location>
        <begin position="85"/>
        <end position="110"/>
    </location>
</feature>
<dbReference type="GO" id="GO:0015297">
    <property type="term" value="F:antiporter activity"/>
    <property type="evidence" value="ECO:0007669"/>
    <property type="project" value="InterPro"/>
</dbReference>
<dbReference type="InterPro" id="IPR050222">
    <property type="entry name" value="MATE_MdtK"/>
</dbReference>
<dbReference type="EMBL" id="JACHJY010000003">
    <property type="protein sequence ID" value="MBB4981694.1"/>
    <property type="molecule type" value="Genomic_DNA"/>
</dbReference>
<comment type="similarity">
    <text evidence="2">Belongs to the multi antimicrobial extrusion (MATE) (TC 2.A.66.1) family.</text>
</comment>
<keyword evidence="8" id="KW-1185">Reference proteome</keyword>
<accession>A0A7W7XAP6</accession>
<dbReference type="InterPro" id="IPR002528">
    <property type="entry name" value="MATE_fam"/>
</dbReference>